<sequence length="118" mass="12890">MNSAVIAFLTCLLVLCVQGQPGHSSSKCMCYSYVGPIHRRFIKGIPVIHNPSIYCSKTEIIITTTADDQKCVDPESRLGKHILEKMSKLRKNRAASTTTASSQTSTQSSISLHTTSTM</sequence>
<feature type="signal peptide" evidence="6">
    <location>
        <begin position="1"/>
        <end position="19"/>
    </location>
</feature>
<evidence type="ECO:0000256" key="5">
    <source>
        <dbReference type="SAM" id="MobiDB-lite"/>
    </source>
</evidence>
<keyword evidence="4" id="KW-1015">Disulfide bond</keyword>
<dbReference type="GO" id="GO:0005615">
    <property type="term" value="C:extracellular space"/>
    <property type="evidence" value="ECO:0007669"/>
    <property type="project" value="UniProtKB-KW"/>
</dbReference>
<evidence type="ECO:0000256" key="3">
    <source>
        <dbReference type="ARBA" id="ARBA00022729"/>
    </source>
</evidence>
<evidence type="ECO:0000259" key="7">
    <source>
        <dbReference type="SMART" id="SM00199"/>
    </source>
</evidence>
<dbReference type="GO" id="GO:0008009">
    <property type="term" value="F:chemokine activity"/>
    <property type="evidence" value="ECO:0007669"/>
    <property type="project" value="InterPro"/>
</dbReference>
<evidence type="ECO:0000256" key="6">
    <source>
        <dbReference type="SAM" id="SignalP"/>
    </source>
</evidence>
<dbReference type="Gene3D" id="2.40.50.40">
    <property type="match status" value="1"/>
</dbReference>
<feature type="compositionally biased region" description="Low complexity" evidence="5">
    <location>
        <begin position="94"/>
        <end position="118"/>
    </location>
</feature>
<evidence type="ECO:0000256" key="1">
    <source>
        <dbReference type="ARBA" id="ARBA00022500"/>
    </source>
</evidence>
<evidence type="ECO:0000313" key="9">
    <source>
        <dbReference type="Proteomes" id="UP001314229"/>
    </source>
</evidence>
<organism evidence="8 9">
    <name type="scientific">Scomber scombrus</name>
    <name type="common">Atlantic mackerel</name>
    <name type="synonym">Scomber vernalis</name>
    <dbReference type="NCBI Taxonomy" id="13677"/>
    <lineage>
        <taxon>Eukaryota</taxon>
        <taxon>Metazoa</taxon>
        <taxon>Chordata</taxon>
        <taxon>Craniata</taxon>
        <taxon>Vertebrata</taxon>
        <taxon>Euteleostomi</taxon>
        <taxon>Actinopterygii</taxon>
        <taxon>Neopterygii</taxon>
        <taxon>Teleostei</taxon>
        <taxon>Neoteleostei</taxon>
        <taxon>Acanthomorphata</taxon>
        <taxon>Pelagiaria</taxon>
        <taxon>Scombriformes</taxon>
        <taxon>Scombridae</taxon>
        <taxon>Scomber</taxon>
    </lineage>
</organism>
<feature type="chain" id="PRO_5043740749" evidence="6">
    <location>
        <begin position="20"/>
        <end position="118"/>
    </location>
</feature>
<dbReference type="SMART" id="SM00199">
    <property type="entry name" value="SCY"/>
    <property type="match status" value="1"/>
</dbReference>
<dbReference type="PANTHER" id="PTHR12015:SF191">
    <property type="entry name" value="C-X-C MOTIF CHEMOKINE 11"/>
    <property type="match status" value="1"/>
</dbReference>
<comment type="caution">
    <text evidence="8">The sequence shown here is derived from an EMBL/GenBank/DDBJ whole genome shotgun (WGS) entry which is preliminary data.</text>
</comment>
<dbReference type="InterPro" id="IPR039809">
    <property type="entry name" value="Chemokine_b/g/d"/>
</dbReference>
<dbReference type="GO" id="GO:0006955">
    <property type="term" value="P:immune response"/>
    <property type="evidence" value="ECO:0007669"/>
    <property type="project" value="InterPro"/>
</dbReference>
<dbReference type="Pfam" id="PF00048">
    <property type="entry name" value="IL8"/>
    <property type="match status" value="1"/>
</dbReference>
<feature type="domain" description="Chemokine interleukin-8-like" evidence="7">
    <location>
        <begin position="25"/>
        <end position="86"/>
    </location>
</feature>
<keyword evidence="3 6" id="KW-0732">Signal</keyword>
<proteinExistence type="predicted"/>
<dbReference type="InterPro" id="IPR036048">
    <property type="entry name" value="Interleukin_8-like_sf"/>
</dbReference>
<gene>
    <name evidence="8" type="ORF">FSCOSCO3_A026844</name>
</gene>
<feature type="region of interest" description="Disordered" evidence="5">
    <location>
        <begin position="91"/>
        <end position="118"/>
    </location>
</feature>
<keyword evidence="1" id="KW-0145">Chemotaxis</keyword>
<evidence type="ECO:0000256" key="4">
    <source>
        <dbReference type="ARBA" id="ARBA00023157"/>
    </source>
</evidence>
<accession>A0AAV1Q3J7</accession>
<keyword evidence="2" id="KW-0202">Cytokine</keyword>
<keyword evidence="9" id="KW-1185">Reference proteome</keyword>
<dbReference type="EMBL" id="CAWUFR010000535">
    <property type="protein sequence ID" value="CAK6978997.1"/>
    <property type="molecule type" value="Genomic_DNA"/>
</dbReference>
<evidence type="ECO:0000256" key="2">
    <source>
        <dbReference type="ARBA" id="ARBA00022514"/>
    </source>
</evidence>
<dbReference type="AlphaFoldDB" id="A0AAV1Q3J7"/>
<reference evidence="8 9" key="1">
    <citation type="submission" date="2024-01" db="EMBL/GenBank/DDBJ databases">
        <authorList>
            <person name="Alioto T."/>
            <person name="Alioto T."/>
            <person name="Gomez Garrido J."/>
        </authorList>
    </citation>
    <scope>NUCLEOTIDE SEQUENCE [LARGE SCALE GENOMIC DNA]</scope>
</reference>
<dbReference type="InterPro" id="IPR001811">
    <property type="entry name" value="Chemokine_IL8-like_dom"/>
</dbReference>
<dbReference type="Proteomes" id="UP001314229">
    <property type="component" value="Unassembled WGS sequence"/>
</dbReference>
<name>A0AAV1Q3J7_SCOSC</name>
<dbReference type="SUPFAM" id="SSF54117">
    <property type="entry name" value="Interleukin 8-like chemokines"/>
    <property type="match status" value="1"/>
</dbReference>
<dbReference type="PANTHER" id="PTHR12015">
    <property type="entry name" value="SMALL INDUCIBLE CYTOKINE A"/>
    <property type="match status" value="1"/>
</dbReference>
<evidence type="ECO:0000313" key="8">
    <source>
        <dbReference type="EMBL" id="CAK6978997.1"/>
    </source>
</evidence>
<protein>
    <submittedName>
        <fullName evidence="8">C-X-C motif chemokine 10-like</fullName>
    </submittedName>
</protein>